<accession>A0A1M5TCS2</accession>
<dbReference type="EMBL" id="FQWC01000008">
    <property type="protein sequence ID" value="SHH48518.1"/>
    <property type="molecule type" value="Genomic_DNA"/>
</dbReference>
<dbReference type="OrthoDB" id="2929212at2"/>
<evidence type="ECO:0000313" key="1">
    <source>
        <dbReference type="EMBL" id="SHH48518.1"/>
    </source>
</evidence>
<dbReference type="STRING" id="370979.SAMN05443663_10810"/>
<dbReference type="Proteomes" id="UP000184071">
    <property type="component" value="Unassembled WGS sequence"/>
</dbReference>
<keyword evidence="2" id="KW-1185">Reference proteome</keyword>
<protein>
    <submittedName>
        <fullName evidence="1">Uncharacterized protein</fullName>
    </submittedName>
</protein>
<name>A0A1M5TCS2_9FLAO</name>
<dbReference type="AlphaFoldDB" id="A0A1M5TCS2"/>
<sequence>MVFTAVNLKKHSGKTLPQIVFSDLDYFIWAYEDNVFKNPPLKQEAQYIFKRIKNIKIPKQNSEEYEVEYLIHAPTGKFGYFELVLKTTPLHRGGSPAFRTENIDLTVARSIAAYDKSGYRTMIECLKKYYFGDSSHKMVKKRCEDFFNKDSNFVL</sequence>
<dbReference type="RefSeq" id="WP_073417241.1">
    <property type="nucleotide sequence ID" value="NZ_FQWC01000008.1"/>
</dbReference>
<gene>
    <name evidence="1" type="ORF">SAMN05443663_10810</name>
</gene>
<reference evidence="2" key="1">
    <citation type="submission" date="2016-11" db="EMBL/GenBank/DDBJ databases">
        <authorList>
            <person name="Varghese N."/>
            <person name="Submissions S."/>
        </authorList>
    </citation>
    <scope>NUCLEOTIDE SEQUENCE [LARGE SCALE GENOMIC DNA]</scope>
    <source>
        <strain evidence="2">DSM 17963</strain>
    </source>
</reference>
<evidence type="ECO:0000313" key="2">
    <source>
        <dbReference type="Proteomes" id="UP000184071"/>
    </source>
</evidence>
<proteinExistence type="predicted"/>
<organism evidence="1 2">
    <name type="scientific">Flavobacterium defluvii</name>
    <dbReference type="NCBI Taxonomy" id="370979"/>
    <lineage>
        <taxon>Bacteria</taxon>
        <taxon>Pseudomonadati</taxon>
        <taxon>Bacteroidota</taxon>
        <taxon>Flavobacteriia</taxon>
        <taxon>Flavobacteriales</taxon>
        <taxon>Flavobacteriaceae</taxon>
        <taxon>Flavobacterium</taxon>
    </lineage>
</organism>